<dbReference type="Pfam" id="PF25589">
    <property type="entry name" value="DUF7935"/>
    <property type="match status" value="1"/>
</dbReference>
<accession>A0A1S9PDA5</accession>
<dbReference type="RefSeq" id="WP_078349560.1">
    <property type="nucleotide sequence ID" value="NZ_MBTF01000023.1"/>
</dbReference>
<dbReference type="OrthoDB" id="1493032at2"/>
<keyword evidence="1" id="KW-0472">Membrane</keyword>
<comment type="caution">
    <text evidence="2">The sequence shown here is derived from an EMBL/GenBank/DDBJ whole genome shotgun (WGS) entry which is preliminary data.</text>
</comment>
<keyword evidence="1" id="KW-1133">Transmembrane helix</keyword>
<feature type="transmembrane region" description="Helical" evidence="1">
    <location>
        <begin position="6"/>
        <end position="28"/>
    </location>
</feature>
<keyword evidence="3" id="KW-1185">Reference proteome</keyword>
<name>A0A1S9PDA5_9SPHI</name>
<dbReference type="InterPro" id="IPR057695">
    <property type="entry name" value="DUF7935"/>
</dbReference>
<sequence length="176" mass="19838">MDLSSLLTDILKYTVAGIGIIYIAFYLFKPYLDKSQTLQSLELKKGLSAQTLPLRLQAYERLVLFIERVNPANMLIRLNGNSLPAAELHAVIMNEVRNEYQHNVTQQIYVSSRAWAVIKRVKEDTLAVVGSALKALPEDANGLDLGRITLNHLGKLDENPYDIAITLLRQDLEDLF</sequence>
<reference evidence="2 3" key="1">
    <citation type="submission" date="2016-07" db="EMBL/GenBank/DDBJ databases">
        <title>Genomic analysis of zinc-resistant bacterium Mucilaginibacter pedocola TBZ30.</title>
        <authorList>
            <person name="Huang J."/>
            <person name="Tang J."/>
        </authorList>
    </citation>
    <scope>NUCLEOTIDE SEQUENCE [LARGE SCALE GENOMIC DNA]</scope>
    <source>
        <strain evidence="2 3">TBZ30</strain>
    </source>
</reference>
<dbReference type="STRING" id="1792845.BC343_09385"/>
<evidence type="ECO:0000313" key="3">
    <source>
        <dbReference type="Proteomes" id="UP000189739"/>
    </source>
</evidence>
<dbReference type="Proteomes" id="UP000189739">
    <property type="component" value="Unassembled WGS sequence"/>
</dbReference>
<keyword evidence="1" id="KW-0812">Transmembrane</keyword>
<gene>
    <name evidence="2" type="ORF">BC343_09385</name>
</gene>
<dbReference type="AlphaFoldDB" id="A0A1S9PDA5"/>
<dbReference type="EMBL" id="MBTF01000023">
    <property type="protein sequence ID" value="OOQ58847.1"/>
    <property type="molecule type" value="Genomic_DNA"/>
</dbReference>
<evidence type="ECO:0000313" key="2">
    <source>
        <dbReference type="EMBL" id="OOQ58847.1"/>
    </source>
</evidence>
<protein>
    <submittedName>
        <fullName evidence="2">Uncharacterized protein</fullName>
    </submittedName>
</protein>
<organism evidence="2 3">
    <name type="scientific">Mucilaginibacter pedocola</name>
    <dbReference type="NCBI Taxonomy" id="1792845"/>
    <lineage>
        <taxon>Bacteria</taxon>
        <taxon>Pseudomonadati</taxon>
        <taxon>Bacteroidota</taxon>
        <taxon>Sphingobacteriia</taxon>
        <taxon>Sphingobacteriales</taxon>
        <taxon>Sphingobacteriaceae</taxon>
        <taxon>Mucilaginibacter</taxon>
    </lineage>
</organism>
<proteinExistence type="predicted"/>
<evidence type="ECO:0000256" key="1">
    <source>
        <dbReference type="SAM" id="Phobius"/>
    </source>
</evidence>